<accession>A0ABW2JDY6</accession>
<protein>
    <submittedName>
        <fullName evidence="5">GPP34 family phosphoprotein</fullName>
    </submittedName>
</protein>
<keyword evidence="3" id="KW-0446">Lipid-binding</keyword>
<dbReference type="InterPro" id="IPR008628">
    <property type="entry name" value="GPP34-like"/>
</dbReference>
<sequence>MAPPSDAAAARLTLPEELLLLALDPGSGRVQGLMWVRYGMAAAALMELERAGAVRPEHGGKRFRVTGAAPASDPQLSDVRRALDPADRPRTTSWLGRRPQKDLVEVYAQRLAARGAVRVHPHRTLRFFPSTRYPVTDRALAAAERATVDAAAESTASSAAGGESAPADARALRLAALVGAVQLGRRLYPGAGHRAVRHRLTALAKADWVANAVRSKVTSTQGAMASSGGGG</sequence>
<evidence type="ECO:0000256" key="3">
    <source>
        <dbReference type="ARBA" id="ARBA00023121"/>
    </source>
</evidence>
<reference evidence="6" key="1">
    <citation type="journal article" date="2019" name="Int. J. Syst. Evol. Microbiol.">
        <title>The Global Catalogue of Microorganisms (GCM) 10K type strain sequencing project: providing services to taxonomists for standard genome sequencing and annotation.</title>
        <authorList>
            <consortium name="The Broad Institute Genomics Platform"/>
            <consortium name="The Broad Institute Genome Sequencing Center for Infectious Disease"/>
            <person name="Wu L."/>
            <person name="Ma J."/>
        </authorList>
    </citation>
    <scope>NUCLEOTIDE SEQUENCE [LARGE SCALE GENOMIC DNA]</scope>
    <source>
        <strain evidence="6">SYNS20</strain>
    </source>
</reference>
<evidence type="ECO:0000313" key="6">
    <source>
        <dbReference type="Proteomes" id="UP001596523"/>
    </source>
</evidence>
<evidence type="ECO:0000313" key="5">
    <source>
        <dbReference type="EMBL" id="MFC7304032.1"/>
    </source>
</evidence>
<keyword evidence="2" id="KW-0333">Golgi apparatus</keyword>
<dbReference type="Proteomes" id="UP001596523">
    <property type="component" value="Unassembled WGS sequence"/>
</dbReference>
<evidence type="ECO:0000256" key="1">
    <source>
        <dbReference type="ARBA" id="ARBA00004255"/>
    </source>
</evidence>
<organism evidence="5 6">
    <name type="scientific">Streptomyces monticola</name>
    <dbReference type="NCBI Taxonomy" id="2666263"/>
    <lineage>
        <taxon>Bacteria</taxon>
        <taxon>Bacillati</taxon>
        <taxon>Actinomycetota</taxon>
        <taxon>Actinomycetes</taxon>
        <taxon>Kitasatosporales</taxon>
        <taxon>Streptomycetaceae</taxon>
        <taxon>Streptomyces</taxon>
    </lineage>
</organism>
<dbReference type="Gene3D" id="1.10.3630.10">
    <property type="entry name" value="yeast vps74-n-term truncation variant domain like"/>
    <property type="match status" value="1"/>
</dbReference>
<evidence type="ECO:0000256" key="4">
    <source>
        <dbReference type="ARBA" id="ARBA00023136"/>
    </source>
</evidence>
<proteinExistence type="predicted"/>
<dbReference type="Pfam" id="PF05719">
    <property type="entry name" value="GPP34"/>
    <property type="match status" value="1"/>
</dbReference>
<name>A0ABW2JDY6_9ACTN</name>
<comment type="caution">
    <text evidence="5">The sequence shown here is derived from an EMBL/GenBank/DDBJ whole genome shotgun (WGS) entry which is preliminary data.</text>
</comment>
<dbReference type="RefSeq" id="WP_381827814.1">
    <property type="nucleotide sequence ID" value="NZ_JBHTCF010000002.1"/>
</dbReference>
<gene>
    <name evidence="5" type="ORF">ACFQVC_07370</name>
</gene>
<dbReference type="EMBL" id="JBHTCF010000002">
    <property type="protein sequence ID" value="MFC7304032.1"/>
    <property type="molecule type" value="Genomic_DNA"/>
</dbReference>
<evidence type="ECO:0000256" key="2">
    <source>
        <dbReference type="ARBA" id="ARBA00023034"/>
    </source>
</evidence>
<keyword evidence="4" id="KW-0472">Membrane</keyword>
<keyword evidence="6" id="KW-1185">Reference proteome</keyword>
<dbReference type="InterPro" id="IPR038261">
    <property type="entry name" value="GPP34-like_sf"/>
</dbReference>
<comment type="subcellular location">
    <subcellularLocation>
        <location evidence="1">Golgi apparatus membrane</location>
        <topology evidence="1">Peripheral membrane protein</topology>
        <orientation evidence="1">Cytoplasmic side</orientation>
    </subcellularLocation>
</comment>